<protein>
    <submittedName>
        <fullName evidence="2">Uncharacterized protein</fullName>
    </submittedName>
</protein>
<feature type="region of interest" description="Disordered" evidence="1">
    <location>
        <begin position="1"/>
        <end position="71"/>
    </location>
</feature>
<gene>
    <name evidence="2" type="ORF">HK414_17560</name>
</gene>
<feature type="compositionally biased region" description="Polar residues" evidence="1">
    <location>
        <begin position="1"/>
        <end position="15"/>
    </location>
</feature>
<evidence type="ECO:0000313" key="2">
    <source>
        <dbReference type="EMBL" id="QJW84784.1"/>
    </source>
</evidence>
<reference evidence="2 3" key="1">
    <citation type="submission" date="2020-05" db="EMBL/GenBank/DDBJ databases">
        <title>Ramlibacter rhizophilus sp. nov., isolated from rhizosphere soil of national flower Mugunghwa from South Korea.</title>
        <authorList>
            <person name="Zheng-Fei Y."/>
            <person name="Huan T."/>
        </authorList>
    </citation>
    <scope>NUCLEOTIDE SEQUENCE [LARGE SCALE GENOMIC DNA]</scope>
    <source>
        <strain evidence="2 3">H242</strain>
    </source>
</reference>
<feature type="compositionally biased region" description="Basic and acidic residues" evidence="1">
    <location>
        <begin position="31"/>
        <end position="43"/>
    </location>
</feature>
<name>A0ABX6P5M8_9BURK</name>
<accession>A0ABX6P5M8</accession>
<dbReference type="Proteomes" id="UP000500826">
    <property type="component" value="Chromosome"/>
</dbReference>
<organism evidence="2 3">
    <name type="scientific">Ramlibacter terrae</name>
    <dbReference type="NCBI Taxonomy" id="2732511"/>
    <lineage>
        <taxon>Bacteria</taxon>
        <taxon>Pseudomonadati</taxon>
        <taxon>Pseudomonadota</taxon>
        <taxon>Betaproteobacteria</taxon>
        <taxon>Burkholderiales</taxon>
        <taxon>Comamonadaceae</taxon>
        <taxon>Ramlibacter</taxon>
    </lineage>
</organism>
<evidence type="ECO:0000256" key="1">
    <source>
        <dbReference type="SAM" id="MobiDB-lite"/>
    </source>
</evidence>
<evidence type="ECO:0000313" key="3">
    <source>
        <dbReference type="Proteomes" id="UP000500826"/>
    </source>
</evidence>
<dbReference type="EMBL" id="CP053418">
    <property type="protein sequence ID" value="QJW84784.1"/>
    <property type="molecule type" value="Genomic_DNA"/>
</dbReference>
<keyword evidence="3" id="KW-1185">Reference proteome</keyword>
<proteinExistence type="predicted"/>
<sequence>MTNPASPQRNTSAQVPTPPPHAGRTPGAGARAERPAEGRKVKQGDSSQAGRGAKGPSACDHLPQAARDATA</sequence>
<reference evidence="2 3" key="2">
    <citation type="submission" date="2020-05" db="EMBL/GenBank/DDBJ databases">
        <authorList>
            <person name="Khan S.A."/>
            <person name="Jeon C.O."/>
            <person name="Chun B.H."/>
        </authorList>
    </citation>
    <scope>NUCLEOTIDE SEQUENCE [LARGE SCALE GENOMIC DNA]</scope>
    <source>
        <strain evidence="2 3">H242</strain>
    </source>
</reference>